<comment type="caution">
    <text evidence="1">The sequence shown here is derived from an EMBL/GenBank/DDBJ whole genome shotgun (WGS) entry which is preliminary data.</text>
</comment>
<proteinExistence type="predicted"/>
<organism evidence="1 2">
    <name type="scientific">Protopolystoma xenopodis</name>
    <dbReference type="NCBI Taxonomy" id="117903"/>
    <lineage>
        <taxon>Eukaryota</taxon>
        <taxon>Metazoa</taxon>
        <taxon>Spiralia</taxon>
        <taxon>Lophotrochozoa</taxon>
        <taxon>Platyhelminthes</taxon>
        <taxon>Monogenea</taxon>
        <taxon>Polyopisthocotylea</taxon>
        <taxon>Polystomatidea</taxon>
        <taxon>Polystomatidae</taxon>
        <taxon>Protopolystoma</taxon>
    </lineage>
</organism>
<gene>
    <name evidence="1" type="ORF">PXEA_LOCUS1987</name>
</gene>
<protein>
    <submittedName>
        <fullName evidence="1">Uncharacterized protein</fullName>
    </submittedName>
</protein>
<name>A0A448WCR0_9PLAT</name>
<sequence>MCPFALVSGFELERTIFLGLSRATFFESFRSEVGSLAWISIKRKQARAPFRGQPTIHYTSAVVRLLACLRFHLHPSSPDYKINQVYGAGKRSNSHKACSPIAYCCDFRFMAFPCGGRSEEEGKCPFATVGALGFGEVHGIQKSSANFTTLLAVGWLVDK</sequence>
<keyword evidence="2" id="KW-1185">Reference proteome</keyword>
<reference evidence="1" key="1">
    <citation type="submission" date="2018-11" db="EMBL/GenBank/DDBJ databases">
        <authorList>
            <consortium name="Pathogen Informatics"/>
        </authorList>
    </citation>
    <scope>NUCLEOTIDE SEQUENCE</scope>
</reference>
<dbReference type="EMBL" id="CAAALY010004239">
    <property type="protein sequence ID" value="VEL08547.1"/>
    <property type="molecule type" value="Genomic_DNA"/>
</dbReference>
<evidence type="ECO:0000313" key="1">
    <source>
        <dbReference type="EMBL" id="VEL08547.1"/>
    </source>
</evidence>
<accession>A0A448WCR0</accession>
<dbReference type="Proteomes" id="UP000784294">
    <property type="component" value="Unassembled WGS sequence"/>
</dbReference>
<evidence type="ECO:0000313" key="2">
    <source>
        <dbReference type="Proteomes" id="UP000784294"/>
    </source>
</evidence>
<dbReference type="AlphaFoldDB" id="A0A448WCR0"/>